<dbReference type="InterPro" id="IPR001060">
    <property type="entry name" value="FCH_dom"/>
</dbReference>
<dbReference type="PROSITE" id="PS51072">
    <property type="entry name" value="MHD"/>
    <property type="match status" value="1"/>
</dbReference>
<feature type="compositionally biased region" description="Polar residues" evidence="2">
    <location>
        <begin position="273"/>
        <end position="283"/>
    </location>
</feature>
<feature type="compositionally biased region" description="Pro residues" evidence="2">
    <location>
        <begin position="528"/>
        <end position="544"/>
    </location>
</feature>
<dbReference type="CDD" id="cd09264">
    <property type="entry name" value="AP_Syp1_MHD"/>
    <property type="match status" value="1"/>
</dbReference>
<dbReference type="OrthoDB" id="331602at2759"/>
<keyword evidence="5" id="KW-1185">Reference proteome</keyword>
<evidence type="ECO:0000259" key="3">
    <source>
        <dbReference type="PROSITE" id="PS51072"/>
    </source>
</evidence>
<dbReference type="AlphaFoldDB" id="A0A6A6NU18"/>
<evidence type="ECO:0000256" key="2">
    <source>
        <dbReference type="SAM" id="MobiDB-lite"/>
    </source>
</evidence>
<dbReference type="SUPFAM" id="SSF103657">
    <property type="entry name" value="BAR/IMD domain-like"/>
    <property type="match status" value="1"/>
</dbReference>
<evidence type="ECO:0000256" key="1">
    <source>
        <dbReference type="ARBA" id="ARBA00022583"/>
    </source>
</evidence>
<dbReference type="Proteomes" id="UP000799766">
    <property type="component" value="Unassembled WGS sequence"/>
</dbReference>
<organism evidence="4 5">
    <name type="scientific">Lineolata rhizophorae</name>
    <dbReference type="NCBI Taxonomy" id="578093"/>
    <lineage>
        <taxon>Eukaryota</taxon>
        <taxon>Fungi</taxon>
        <taxon>Dikarya</taxon>
        <taxon>Ascomycota</taxon>
        <taxon>Pezizomycotina</taxon>
        <taxon>Dothideomycetes</taxon>
        <taxon>Dothideomycetes incertae sedis</taxon>
        <taxon>Lineolatales</taxon>
        <taxon>Lineolataceae</taxon>
        <taxon>Lineolata</taxon>
    </lineage>
</organism>
<gene>
    <name evidence="4" type="ORF">BDY21DRAFT_350240</name>
</gene>
<feature type="region of interest" description="Disordered" evidence="2">
    <location>
        <begin position="564"/>
        <end position="594"/>
    </location>
</feature>
<proteinExistence type="predicted"/>
<dbReference type="Pfam" id="PF00611">
    <property type="entry name" value="FCH"/>
    <property type="match status" value="1"/>
</dbReference>
<dbReference type="GO" id="GO:0005886">
    <property type="term" value="C:plasma membrane"/>
    <property type="evidence" value="ECO:0007669"/>
    <property type="project" value="TreeGrafter"/>
</dbReference>
<feature type="compositionally biased region" description="Low complexity" evidence="2">
    <location>
        <begin position="571"/>
        <end position="584"/>
    </location>
</feature>
<dbReference type="GO" id="GO:0032185">
    <property type="term" value="P:septin cytoskeleton organization"/>
    <property type="evidence" value="ECO:0007669"/>
    <property type="project" value="TreeGrafter"/>
</dbReference>
<feature type="compositionally biased region" description="Low complexity" evidence="2">
    <location>
        <begin position="513"/>
        <end position="527"/>
    </location>
</feature>
<feature type="compositionally biased region" description="Low complexity" evidence="2">
    <location>
        <begin position="364"/>
        <end position="381"/>
    </location>
</feature>
<dbReference type="GO" id="GO:0032153">
    <property type="term" value="C:cell division site"/>
    <property type="evidence" value="ECO:0007669"/>
    <property type="project" value="TreeGrafter"/>
</dbReference>
<feature type="region of interest" description="Disordered" evidence="2">
    <location>
        <begin position="513"/>
        <end position="550"/>
    </location>
</feature>
<dbReference type="FunFam" id="1.20.1270.60:FF:000102">
    <property type="entry name" value="WGS project CABT00000000 data, contig 2.23"/>
    <property type="match status" value="1"/>
</dbReference>
<keyword evidence="1" id="KW-0254">Endocytosis</keyword>
<dbReference type="GO" id="GO:0006897">
    <property type="term" value="P:endocytosis"/>
    <property type="evidence" value="ECO:0007669"/>
    <property type="project" value="UniProtKB-KW"/>
</dbReference>
<dbReference type="GO" id="GO:0030139">
    <property type="term" value="C:endocytic vesicle"/>
    <property type="evidence" value="ECO:0007669"/>
    <property type="project" value="TreeGrafter"/>
</dbReference>
<dbReference type="EMBL" id="MU001687">
    <property type="protein sequence ID" value="KAF2455241.1"/>
    <property type="molecule type" value="Genomic_DNA"/>
</dbReference>
<dbReference type="Pfam" id="PF10291">
    <property type="entry name" value="muHD"/>
    <property type="match status" value="1"/>
</dbReference>
<name>A0A6A6NU18_9PEZI</name>
<dbReference type="SMART" id="SM00055">
    <property type="entry name" value="FCH"/>
    <property type="match status" value="1"/>
</dbReference>
<dbReference type="CDD" id="cd07650">
    <property type="entry name" value="F-BAR_Syp1p_like"/>
    <property type="match status" value="1"/>
</dbReference>
<feature type="region of interest" description="Disordered" evidence="2">
    <location>
        <begin position="233"/>
        <end position="466"/>
    </location>
</feature>
<dbReference type="Gene3D" id="1.20.1270.60">
    <property type="entry name" value="Arfaptin homology (AH) domain/BAR domain"/>
    <property type="match status" value="1"/>
</dbReference>
<dbReference type="InterPro" id="IPR027267">
    <property type="entry name" value="AH/BAR_dom_sf"/>
</dbReference>
<dbReference type="PANTHER" id="PTHR23065:SF54">
    <property type="entry name" value="SUPPRESSOR OF YEAST PROFILIN DELETION"/>
    <property type="match status" value="1"/>
</dbReference>
<accession>A0A6A6NU18</accession>
<reference evidence="4" key="1">
    <citation type="journal article" date="2020" name="Stud. Mycol.">
        <title>101 Dothideomycetes genomes: a test case for predicting lifestyles and emergence of pathogens.</title>
        <authorList>
            <person name="Haridas S."/>
            <person name="Albert R."/>
            <person name="Binder M."/>
            <person name="Bloem J."/>
            <person name="Labutti K."/>
            <person name="Salamov A."/>
            <person name="Andreopoulos B."/>
            <person name="Baker S."/>
            <person name="Barry K."/>
            <person name="Bills G."/>
            <person name="Bluhm B."/>
            <person name="Cannon C."/>
            <person name="Castanera R."/>
            <person name="Culley D."/>
            <person name="Daum C."/>
            <person name="Ezra D."/>
            <person name="Gonzalez J."/>
            <person name="Henrissat B."/>
            <person name="Kuo A."/>
            <person name="Liang C."/>
            <person name="Lipzen A."/>
            <person name="Lutzoni F."/>
            <person name="Magnuson J."/>
            <person name="Mondo S."/>
            <person name="Nolan M."/>
            <person name="Ohm R."/>
            <person name="Pangilinan J."/>
            <person name="Park H.-J."/>
            <person name="Ramirez L."/>
            <person name="Alfaro M."/>
            <person name="Sun H."/>
            <person name="Tritt A."/>
            <person name="Yoshinaga Y."/>
            <person name="Zwiers L.-H."/>
            <person name="Turgeon B."/>
            <person name="Goodwin S."/>
            <person name="Spatafora J."/>
            <person name="Crous P."/>
            <person name="Grigoriev I."/>
        </authorList>
    </citation>
    <scope>NUCLEOTIDE SEQUENCE</scope>
    <source>
        <strain evidence="4">ATCC 16933</strain>
    </source>
</reference>
<feature type="domain" description="MHD" evidence="3">
    <location>
        <begin position="593"/>
        <end position="859"/>
    </location>
</feature>
<feature type="region of interest" description="Disordered" evidence="2">
    <location>
        <begin position="781"/>
        <end position="858"/>
    </location>
</feature>
<evidence type="ECO:0000313" key="5">
    <source>
        <dbReference type="Proteomes" id="UP000799766"/>
    </source>
</evidence>
<sequence length="876" mass="93836">MDRQEYPALLASLQPGQAVTVLNDRIRHITRLNTDVADWLQERRRIEEGYAQALRKLSRKQPPDESSELGVFSTPWQKIVSSTETLADSHHTLAQRIEADVERPLRDFAASNGEMQAMSNISGNLASLAKDVETAQKKADKLKDKGVKAATDKVASAASDVENATSQWESQAPYVFEKLQAIDESRCNHLRDVLTQFQTHEVDQVDRDKVTTEQCLNVLLNIETADEIKTFTLKVSSGRPPRTERQKSRSGPPPNQSSVSSPPAPAPTINADDGSSQRSGSVQEQKHGGFSGLKRLGTVLRSRRHSTHPYGRGASPERKSSSNIGGLSPFGSRSARARDLQPPSEQPRPPSPLREQAEVQQHGTPRASESSSSPRQTRSSADNVNGSVAESSREPAGGSTNGATPTDIPKLQEPLQPTPASGPSVEPQKDSEGFSVPQSATDAITKAEEEAASEAPAPQFKVDIRNAPIQEEDGDAETALANVANTLRAQATMPRKSGTIRGRRDVRTTMFVPSPQQPELSSSESSVPQPPASPGTAPSPPPSTGPLQSPFKQAHRSAFLGDDHAASDTQSVRSGRSLSSAASATIKHPEMHSPGLNSSIVESVSAWFEGGSLTKAAVIGELALAYNPVDLSAPFGSELIRLENFSILEKVAPNPAFIESMADKPGTYTIKNLSSITKTAVAFKYQVHLDEGSLASYAPLQLTTQWKTEPTSVALIISYSLNPAFSAKAGVSSIRMSNVVILAHLEGSMATSCQSKPQGTFSRKRSLLYWHLGDVKLVVDQPDKSDQSNQLRARFRTESEGKAGNVEGRWDIEGEDAAGLGSGLSVSQQSTTTEAPAAGADASDPFADEGSSANPEAAWKDVSTVRRITSGTYVSV</sequence>
<dbReference type="InterPro" id="IPR028565">
    <property type="entry name" value="MHD"/>
</dbReference>
<dbReference type="InterPro" id="IPR018808">
    <property type="entry name" value="Muniscin_C"/>
</dbReference>
<dbReference type="PANTHER" id="PTHR23065">
    <property type="entry name" value="PROLINE-SERINE-THREONINE PHOSPHATASE INTERACTING PROTEIN 1"/>
    <property type="match status" value="1"/>
</dbReference>
<dbReference type="InterPro" id="IPR049609">
    <property type="entry name" value="Syp1-like_MHD"/>
</dbReference>
<evidence type="ECO:0000313" key="4">
    <source>
        <dbReference type="EMBL" id="KAF2455241.1"/>
    </source>
</evidence>
<feature type="compositionally biased region" description="Low complexity" evidence="2">
    <location>
        <begin position="823"/>
        <end position="833"/>
    </location>
</feature>
<protein>
    <submittedName>
        <fullName evidence="4">Muniscin C-terminal mu homology domain-containing protein</fullName>
    </submittedName>
</protein>